<dbReference type="InterPro" id="IPR010158">
    <property type="entry name" value="Amidase_Cbmase"/>
</dbReference>
<dbReference type="STRING" id="84035.SAMN05660742_11674"/>
<evidence type="ECO:0000256" key="2">
    <source>
        <dbReference type="ARBA" id="ARBA00022801"/>
    </source>
</evidence>
<feature type="binding site" evidence="4">
    <location>
        <position position="275"/>
    </location>
    <ligand>
        <name>allantoate</name>
        <dbReference type="ChEBI" id="CHEBI:17536"/>
    </ligand>
</feature>
<feature type="binding site" evidence="3">
    <location>
        <position position="126"/>
    </location>
    <ligand>
        <name>Zn(2+)</name>
        <dbReference type="ChEBI" id="CHEBI:29105"/>
        <label>2</label>
    </ligand>
</feature>
<dbReference type="PANTHER" id="PTHR32494:SF5">
    <property type="entry name" value="ALLANTOATE AMIDOHYDROLASE"/>
    <property type="match status" value="1"/>
</dbReference>
<keyword evidence="3" id="KW-0479">Metal-binding</keyword>
<reference evidence="6" key="1">
    <citation type="submission" date="2016-10" db="EMBL/GenBank/DDBJ databases">
        <authorList>
            <person name="Varghese N."/>
            <person name="Submissions S."/>
        </authorList>
    </citation>
    <scope>NUCLEOTIDE SEQUENCE [LARGE SCALE GENOMIC DNA]</scope>
    <source>
        <strain evidence="6">DSM 2179</strain>
    </source>
</reference>
<sequence>MDMLSQERLLHNFNAMKEFTDTEDGITRLAFSDEDWRAREFIIGLMKKAGLAVRSDSFGNLIGRREGSDPAADVVMFGSHIDSVPKGGNFDGVMGVLASIEVINWLNENNFVSENPLEVVVFMAEESSRFGAANLGSRAFCGTLTSPELDALVDDMGISLADMLRYRGLDPALLATAKYTGKIKSFIEIHIEQGKLLEAAGKQIGIVTGIAAPTRLKIILAGDADHSGATPMHLRHDGLCAAAEIILLVETLAKEAKGQLVGTVGAIQVSPGVMNVIPGRVELGVDIRSISMPAKVHMVKLLLPKIKEIAAQRDIPVHIKTIVNETPVIIQEMVQDALINICKEADYSYMKLPSGAGHDAMHLAAFAPTGMIFIPCKGGISHNPAESASMEHIVAATDVLYQVICKLSQKEFSWKQSV</sequence>
<dbReference type="GO" id="GO:0046872">
    <property type="term" value="F:metal ion binding"/>
    <property type="evidence" value="ECO:0007669"/>
    <property type="project" value="UniProtKB-KW"/>
</dbReference>
<evidence type="ECO:0000256" key="4">
    <source>
        <dbReference type="PIRSR" id="PIRSR001235-2"/>
    </source>
</evidence>
<proteinExistence type="inferred from homology"/>
<feature type="binding site" evidence="4">
    <location>
        <position position="215"/>
    </location>
    <ligand>
        <name>allantoate</name>
        <dbReference type="ChEBI" id="CHEBI:17536"/>
    </ligand>
</feature>
<dbReference type="Gene3D" id="3.40.630.10">
    <property type="entry name" value="Zn peptidases"/>
    <property type="match status" value="1"/>
</dbReference>
<dbReference type="AlphaFoldDB" id="A0A1H7BG31"/>
<keyword evidence="6" id="KW-1185">Reference proteome</keyword>
<keyword evidence="3" id="KW-0862">Zinc</keyword>
<dbReference type="Proteomes" id="UP000199662">
    <property type="component" value="Unassembled WGS sequence"/>
</dbReference>
<name>A0A1H7BG31_9FIRM</name>
<dbReference type="NCBIfam" id="TIGR01879">
    <property type="entry name" value="hydantase"/>
    <property type="match status" value="1"/>
</dbReference>
<dbReference type="InterPro" id="IPR002933">
    <property type="entry name" value="Peptidase_M20"/>
</dbReference>
<dbReference type="InterPro" id="IPR036264">
    <property type="entry name" value="Bact_exopeptidase_dim_dom"/>
</dbReference>
<evidence type="ECO:0000313" key="5">
    <source>
        <dbReference type="EMBL" id="SEJ76569.1"/>
    </source>
</evidence>
<dbReference type="NCBIfam" id="NF006771">
    <property type="entry name" value="PRK09290.1-5"/>
    <property type="match status" value="1"/>
</dbReference>
<dbReference type="SUPFAM" id="SSF55031">
    <property type="entry name" value="Bacterial exopeptidase dimerisation domain"/>
    <property type="match status" value="1"/>
</dbReference>
<gene>
    <name evidence="5" type="ORF">SAMN05660742_11674</name>
</gene>
<evidence type="ECO:0000313" key="6">
    <source>
        <dbReference type="Proteomes" id="UP000199662"/>
    </source>
</evidence>
<feature type="binding site" evidence="4">
    <location>
        <position position="288"/>
    </location>
    <ligand>
        <name>allantoate</name>
        <dbReference type="ChEBI" id="CHEBI:17536"/>
    </ligand>
</feature>
<feature type="binding site" evidence="3">
    <location>
        <position position="91"/>
    </location>
    <ligand>
        <name>Zn(2+)</name>
        <dbReference type="ChEBI" id="CHEBI:29105"/>
        <label>2</label>
    </ligand>
</feature>
<feature type="binding site" evidence="3">
    <location>
        <position position="91"/>
    </location>
    <ligand>
        <name>Zn(2+)</name>
        <dbReference type="ChEBI" id="CHEBI:29105"/>
        <label>1</label>
    </ligand>
</feature>
<dbReference type="Gene3D" id="3.30.70.360">
    <property type="match status" value="1"/>
</dbReference>
<evidence type="ECO:0000256" key="1">
    <source>
        <dbReference type="ARBA" id="ARBA00006153"/>
    </source>
</evidence>
<dbReference type="PANTHER" id="PTHR32494">
    <property type="entry name" value="ALLANTOATE DEIMINASE-RELATED"/>
    <property type="match status" value="1"/>
</dbReference>
<dbReference type="SUPFAM" id="SSF53187">
    <property type="entry name" value="Zn-dependent exopeptidases"/>
    <property type="match status" value="1"/>
</dbReference>
<comment type="cofactor">
    <cofactor evidence="3">
        <name>Zn(2+)</name>
        <dbReference type="ChEBI" id="CHEBI:29105"/>
    </cofactor>
    <text evidence="3">Binds 2 Zn(2+) ions per subunit.</text>
</comment>
<dbReference type="CDD" id="cd03884">
    <property type="entry name" value="M20_bAS"/>
    <property type="match status" value="1"/>
</dbReference>
<evidence type="ECO:0000256" key="3">
    <source>
        <dbReference type="PIRSR" id="PIRSR001235-1"/>
    </source>
</evidence>
<organism evidence="5 6">
    <name type="scientific">Propionispira arboris</name>
    <dbReference type="NCBI Taxonomy" id="84035"/>
    <lineage>
        <taxon>Bacteria</taxon>
        <taxon>Bacillati</taxon>
        <taxon>Bacillota</taxon>
        <taxon>Negativicutes</taxon>
        <taxon>Selenomonadales</taxon>
        <taxon>Selenomonadaceae</taxon>
        <taxon>Propionispira</taxon>
    </lineage>
</organism>
<comment type="similarity">
    <text evidence="1">Belongs to the peptidase M20 family.</text>
</comment>
<dbReference type="PIRSF" id="PIRSF001235">
    <property type="entry name" value="Amidase_carbamoylase"/>
    <property type="match status" value="1"/>
</dbReference>
<feature type="binding site" evidence="3">
    <location>
        <position position="382"/>
    </location>
    <ligand>
        <name>Zn(2+)</name>
        <dbReference type="ChEBI" id="CHEBI:29105"/>
        <label>2</label>
    </ligand>
</feature>
<feature type="binding site" evidence="3">
    <location>
        <position position="190"/>
    </location>
    <ligand>
        <name>Zn(2+)</name>
        <dbReference type="ChEBI" id="CHEBI:29105"/>
        <label>1</label>
    </ligand>
</feature>
<accession>A0A1H7BG31</accession>
<dbReference type="GO" id="GO:0016813">
    <property type="term" value="F:hydrolase activity, acting on carbon-nitrogen (but not peptide) bonds, in linear amidines"/>
    <property type="evidence" value="ECO:0007669"/>
    <property type="project" value="InterPro"/>
</dbReference>
<dbReference type="Pfam" id="PF01546">
    <property type="entry name" value="Peptidase_M20"/>
    <property type="match status" value="1"/>
</dbReference>
<protein>
    <submittedName>
        <fullName evidence="5">N-carbamoyl-L-amino-acid hydrolase</fullName>
    </submittedName>
</protein>
<dbReference type="EMBL" id="FNZK01000016">
    <property type="protein sequence ID" value="SEJ76569.1"/>
    <property type="molecule type" value="Genomic_DNA"/>
</dbReference>
<keyword evidence="2 5" id="KW-0378">Hydrolase</keyword>
<feature type="binding site" evidence="3">
    <location>
        <position position="80"/>
    </location>
    <ligand>
        <name>Zn(2+)</name>
        <dbReference type="ChEBI" id="CHEBI:29105"/>
        <label>1</label>
    </ligand>
</feature>